<dbReference type="PROSITE" id="PS51180">
    <property type="entry name" value="BRO1"/>
    <property type="match status" value="1"/>
</dbReference>
<dbReference type="RefSeq" id="XP_068347810.1">
    <property type="nucleotide sequence ID" value="XM_068512485.1"/>
</dbReference>
<feature type="coiled-coil region" evidence="1">
    <location>
        <begin position="342"/>
        <end position="369"/>
    </location>
</feature>
<reference evidence="3" key="1">
    <citation type="submission" date="2016-10" db="EMBL/GenBank/DDBJ databases">
        <authorList>
            <person name="Benchimol M."/>
            <person name="Almeida L.G."/>
            <person name="Vasconcelos A.T."/>
            <person name="Perreira-Neves A."/>
            <person name="Rosa I.A."/>
            <person name="Tasca T."/>
            <person name="Bogo M.R."/>
            <person name="de Souza W."/>
        </authorList>
    </citation>
    <scope>NUCLEOTIDE SEQUENCE [LARGE SCALE GENOMIC DNA]</scope>
    <source>
        <strain evidence="3">K</strain>
    </source>
</reference>
<dbReference type="InterPro" id="IPR004328">
    <property type="entry name" value="BRO1_dom"/>
</dbReference>
<sequence>MTEEDLPIQLPQIPEVPFSYLTTGVLPVGQRLVHYIESVLRAKVPDDYRVNCERLDEIREQLRNQHGLQDEQLHLYADYVTLITGLTQDFDISESGAKVQFQWEKTKLNLVDFDVCCMGYNVVVGLLKIASRISLNSDSNLRTMINAINPARAICNKILELHREDFSSAVAHDKIIALSGFLEAFWVHATICMSIFAHKNALLVAKLAKLLSTLYAKTSPAMNDLALYFNVLASIKMSENSMANKEYGIAIAYGNQAISLVPQPANKKAKQSPAAAILAPLVDPFRPKLETTIDDNRRIYFEAVPSVEEVPACKAPPFAGKYKWESDFQVEPYNSTVSINVKENITKRHENFIEQIQNASADIAEARSLVPEQLENEMHQMISDLYAKRTLCREKTEAIANILGQRAQVISQRYPNAFGQFNQLRPIVDQAAQTDLFFETQYGKAKSLLQSMKDHSAILAQSQDTMNILAKQAQDAATEAIEASKSTDMTSVLKANTKFTTTFDQIAAQLNPLFVQIRNSTTAIRAEAERNVKPYQAEIQTVRGGFGQGIQCYTNLLQQLTNLQNQISNC</sequence>
<comment type="caution">
    <text evidence="3">The sequence shown here is derived from an EMBL/GenBank/DDBJ whole genome shotgun (WGS) entry which is preliminary data.</text>
</comment>
<dbReference type="Gene3D" id="1.25.40.280">
    <property type="entry name" value="alix/aip1 like domains"/>
    <property type="match status" value="1"/>
</dbReference>
<dbReference type="InterPro" id="IPR038499">
    <property type="entry name" value="BRO1_sf"/>
</dbReference>
<gene>
    <name evidence="3" type="ORF">TRFO_39169</name>
</gene>
<keyword evidence="1" id="KW-0175">Coiled coil</keyword>
<evidence type="ECO:0000259" key="2">
    <source>
        <dbReference type="PROSITE" id="PS51180"/>
    </source>
</evidence>
<organism evidence="3 4">
    <name type="scientific">Tritrichomonas foetus</name>
    <dbReference type="NCBI Taxonomy" id="1144522"/>
    <lineage>
        <taxon>Eukaryota</taxon>
        <taxon>Metamonada</taxon>
        <taxon>Parabasalia</taxon>
        <taxon>Tritrichomonadida</taxon>
        <taxon>Tritrichomonadidae</taxon>
        <taxon>Tritrichomonas</taxon>
    </lineage>
</organism>
<dbReference type="OrthoDB" id="10561232at2759"/>
<dbReference type="AlphaFoldDB" id="A0A1J4J7N9"/>
<dbReference type="SMART" id="SM01041">
    <property type="entry name" value="BRO1"/>
    <property type="match status" value="1"/>
</dbReference>
<evidence type="ECO:0000313" key="3">
    <source>
        <dbReference type="EMBL" id="OHS94673.1"/>
    </source>
</evidence>
<feature type="domain" description="BRO1" evidence="2">
    <location>
        <begin position="4"/>
        <end position="392"/>
    </location>
</feature>
<proteinExistence type="predicted"/>
<name>A0A1J4J7N9_9EUKA</name>
<protein>
    <recommendedName>
        <fullName evidence="2">BRO1 domain-containing protein</fullName>
    </recommendedName>
</protein>
<dbReference type="GeneID" id="94847189"/>
<keyword evidence="4" id="KW-1185">Reference proteome</keyword>
<evidence type="ECO:0000256" key="1">
    <source>
        <dbReference type="SAM" id="Coils"/>
    </source>
</evidence>
<accession>A0A1J4J7N9</accession>
<dbReference type="EMBL" id="MLAK01001300">
    <property type="protein sequence ID" value="OHS94673.1"/>
    <property type="molecule type" value="Genomic_DNA"/>
</dbReference>
<dbReference type="Proteomes" id="UP000179807">
    <property type="component" value="Unassembled WGS sequence"/>
</dbReference>
<dbReference type="Pfam" id="PF03097">
    <property type="entry name" value="BRO1"/>
    <property type="match status" value="1"/>
</dbReference>
<dbReference type="VEuPathDB" id="TrichDB:TRFO_39169"/>
<evidence type="ECO:0000313" key="4">
    <source>
        <dbReference type="Proteomes" id="UP000179807"/>
    </source>
</evidence>